<name>A0A937X7W0_9BACT</name>
<dbReference type="AlphaFoldDB" id="A0A937X7W0"/>
<accession>A0A937X7W0</accession>
<proteinExistence type="predicted"/>
<organism evidence="1 2">
    <name type="scientific">Candidatus Tanganyikabacteria bacterium</name>
    <dbReference type="NCBI Taxonomy" id="2961651"/>
    <lineage>
        <taxon>Bacteria</taxon>
        <taxon>Bacillati</taxon>
        <taxon>Candidatus Sericytochromatia</taxon>
        <taxon>Candidatus Tanganyikabacteria</taxon>
    </lineage>
</organism>
<comment type="caution">
    <text evidence="1">The sequence shown here is derived from an EMBL/GenBank/DDBJ whole genome shotgun (WGS) entry which is preliminary data.</text>
</comment>
<reference evidence="1 2" key="1">
    <citation type="submission" date="2019-03" db="EMBL/GenBank/DDBJ databases">
        <title>Lake Tanganyika Metagenome-Assembled Genomes (MAGs).</title>
        <authorList>
            <person name="Tran P."/>
        </authorList>
    </citation>
    <scope>NUCLEOTIDE SEQUENCE [LARGE SCALE GENOMIC DNA]</scope>
    <source>
        <strain evidence="1">K_DeepCast_65m_m2_236</strain>
    </source>
</reference>
<evidence type="ECO:0000313" key="1">
    <source>
        <dbReference type="EMBL" id="MBM3275760.1"/>
    </source>
</evidence>
<sequence length="47" mass="5074">MSQNWWVSMLAALPFVWATAGFVALSAPPATDHPASIVVAQYFASHQ</sequence>
<dbReference type="EMBL" id="VGJX01000708">
    <property type="protein sequence ID" value="MBM3275760.1"/>
    <property type="molecule type" value="Genomic_DNA"/>
</dbReference>
<dbReference type="Proteomes" id="UP000703893">
    <property type="component" value="Unassembled WGS sequence"/>
</dbReference>
<evidence type="ECO:0000313" key="2">
    <source>
        <dbReference type="Proteomes" id="UP000703893"/>
    </source>
</evidence>
<gene>
    <name evidence="1" type="ORF">FJZ00_11445</name>
</gene>
<protein>
    <submittedName>
        <fullName evidence="1">Uncharacterized protein</fullName>
    </submittedName>
</protein>